<dbReference type="Gene3D" id="1.20.1250.20">
    <property type="entry name" value="MFS general substrate transporter like domains"/>
    <property type="match status" value="1"/>
</dbReference>
<dbReference type="CDD" id="cd17502">
    <property type="entry name" value="MFS_Azr1_MDR_like"/>
    <property type="match status" value="1"/>
</dbReference>
<dbReference type="InterPro" id="IPR020846">
    <property type="entry name" value="MFS_dom"/>
</dbReference>
<name>A0AAD7XDN9_9APHY</name>
<accession>A0AAD7XDN9</accession>
<feature type="region of interest" description="Disordered" evidence="7">
    <location>
        <begin position="719"/>
        <end position="738"/>
    </location>
</feature>
<feature type="transmembrane region" description="Helical" evidence="8">
    <location>
        <begin position="259"/>
        <end position="281"/>
    </location>
</feature>
<feature type="transmembrane region" description="Helical" evidence="8">
    <location>
        <begin position="69"/>
        <end position="95"/>
    </location>
</feature>
<feature type="transmembrane region" description="Helical" evidence="8">
    <location>
        <begin position="368"/>
        <end position="388"/>
    </location>
</feature>
<dbReference type="PROSITE" id="PS50850">
    <property type="entry name" value="MFS"/>
    <property type="match status" value="1"/>
</dbReference>
<keyword evidence="4 8" id="KW-0812">Transmembrane</keyword>
<evidence type="ECO:0000256" key="3">
    <source>
        <dbReference type="ARBA" id="ARBA00022448"/>
    </source>
</evidence>
<feature type="transmembrane region" description="Helical" evidence="8">
    <location>
        <begin position="1057"/>
        <end position="1074"/>
    </location>
</feature>
<dbReference type="GO" id="GO:0012505">
    <property type="term" value="C:endomembrane system"/>
    <property type="evidence" value="ECO:0007669"/>
    <property type="project" value="UniProtKB-SubCell"/>
</dbReference>
<protein>
    <recommendedName>
        <fullName evidence="9">Major facilitator superfamily (MFS) profile domain-containing protein</fullName>
    </recommendedName>
</protein>
<keyword evidence="5 8" id="KW-1133">Transmembrane helix</keyword>
<feature type="transmembrane region" description="Helical" evidence="8">
    <location>
        <begin position="1028"/>
        <end position="1051"/>
    </location>
</feature>
<feature type="transmembrane region" description="Helical" evidence="8">
    <location>
        <begin position="332"/>
        <end position="356"/>
    </location>
</feature>
<reference evidence="10" key="1">
    <citation type="submission" date="2022-11" db="EMBL/GenBank/DDBJ databases">
        <title>Genome Sequence of Cubamyces cubensis.</title>
        <authorList>
            <person name="Buettner E."/>
        </authorList>
    </citation>
    <scope>NUCLEOTIDE SEQUENCE</scope>
    <source>
        <strain evidence="10">MPL-01</strain>
    </source>
</reference>
<dbReference type="GO" id="GO:0015174">
    <property type="term" value="F:basic amino acid transmembrane transporter activity"/>
    <property type="evidence" value="ECO:0007669"/>
    <property type="project" value="TreeGrafter"/>
</dbReference>
<comment type="caution">
    <text evidence="10">The sequence shown here is derived from an EMBL/GenBank/DDBJ whole genome shotgun (WGS) entry which is preliminary data.</text>
</comment>
<evidence type="ECO:0000256" key="5">
    <source>
        <dbReference type="ARBA" id="ARBA00022989"/>
    </source>
</evidence>
<dbReference type="InterPro" id="IPR011701">
    <property type="entry name" value="MFS"/>
</dbReference>
<feature type="transmembrane region" description="Helical" evidence="8">
    <location>
        <begin position="395"/>
        <end position="416"/>
    </location>
</feature>
<dbReference type="SUPFAM" id="SSF103473">
    <property type="entry name" value="MFS general substrate transporter"/>
    <property type="match status" value="1"/>
</dbReference>
<dbReference type="GO" id="GO:0000329">
    <property type="term" value="C:fungal-type vacuole membrane"/>
    <property type="evidence" value="ECO:0007669"/>
    <property type="project" value="TreeGrafter"/>
</dbReference>
<dbReference type="Pfam" id="PF07690">
    <property type="entry name" value="MFS_1"/>
    <property type="match status" value="1"/>
</dbReference>
<feature type="region of interest" description="Disordered" evidence="7">
    <location>
        <begin position="1"/>
        <end position="36"/>
    </location>
</feature>
<dbReference type="FunFam" id="1.20.1720.10:FF:000013">
    <property type="entry name" value="Related to multidrug resistance proteins"/>
    <property type="match status" value="1"/>
</dbReference>
<feature type="domain" description="Major facilitator superfamily (MFS) profile" evidence="9">
    <location>
        <begin position="72"/>
        <end position="560"/>
    </location>
</feature>
<keyword evidence="11" id="KW-1185">Reference proteome</keyword>
<feature type="transmembrane region" description="Helical" evidence="8">
    <location>
        <begin position="436"/>
        <end position="454"/>
    </location>
</feature>
<evidence type="ECO:0000256" key="2">
    <source>
        <dbReference type="ARBA" id="ARBA00008335"/>
    </source>
</evidence>
<keyword evidence="3" id="KW-0813">Transport</keyword>
<evidence type="ECO:0000256" key="4">
    <source>
        <dbReference type="ARBA" id="ARBA00022692"/>
    </source>
</evidence>
<dbReference type="PANTHER" id="PTHR23501:SF84">
    <property type="entry name" value="VACUOLAR MEMBRANE AMINO ACID UPTAKE TRANSPORTER FNX2"/>
    <property type="match status" value="1"/>
</dbReference>
<comment type="subcellular location">
    <subcellularLocation>
        <location evidence="1">Endomembrane system</location>
        <topology evidence="1">Multi-pass membrane protein</topology>
    </subcellularLocation>
</comment>
<sequence length="1138" mass="121567">MKSPASETTPLLADAGEGNAGARPRRPPSLPAQDINSTDELATAQTTTGTAANQDGSEDAVLHKQQVSLVAVMAPMILGIFLVAMDVTIVTSTYASIVSQFEQLQNTSWIATGYMLSMTSFQPLYGKLSDIFGRKSCLIFAYTIFALGCLFCGLARNMTELIAARALAGIGGGGMTTLASIVMSDIAPLRKRGTLQGFGNIAFAAGQATGAPLGGFLADSIGWRWAFLIQVPLTTLAILSVGFGLKLPRSPTGDFRAKLARIDFLGAGTLVVAVFTLLLGLDRGGNVSWRDHITIASLVASAIFTAVFAAVELRWAREPFAPKRIVANRALLAAYLCNLFASGAAITLVYHISLYLQAVRGASASDVGLILLPTIFGGVTGSLTTGLIMQTTGRYYVLTISVFVLMLAGNTLVALVTGVVKYSLVGLIIGSTSTNLGYGSGLTSTIVSLIANAGPEDQAIATAVSYLFRSLGSVIGLSVGTTLTQDFLRQSLRRRLSGSNVDEIVKKVRESLEYLEQLEPAVREKVIHAYQDGLQAAFWFTVALSALTVLVSFYVKEKPLAGSPSRCLGLVASAICPPLQQTLSVGIPPEGHIESEDAALLEGAICHCHSCHHPEQLWQPLQCPAAFRLIVAHNLGIGTGQSVLPHILALQVAARLTDGPYAATHAEGRVWEHEDTRCSQRYSTAPDDGASIVTRIKSGCAQPHTVSDPASSEFPSRVATSARLASPPATAAHPARPRALDARWLTRMPSFKTATMWATTSTPSSTVSSQLLREPAISVIRVVPSFAFFDATTRSRSTGDRPTVVLHNNFWLPAVVLPVRISSRAWADSDHNLLALAGIELFLYFESVNIILSSRDRNGLDRRLFLYFSTALLLLITVYVAVQAVFGQEMWIVHVDYPGGSAQYLADNAAVWYQTLGSAASIVLNLMSDGLLLYRCYVVWGDLRVVLIPGILYLATAALGILTCYISGKPNADFFVGKAQQVALAYSTVVIGLNVIVSTLISGRILYLARQMQGALGADTVKAYTGAAALIIESALPYTLFGIAYVVSLGLNSPTSILFLSIYVMFTMIVLRVLRGRAWSRESAMSRTRTGMQFTTPVGDPGMLESGYTSGDGSTTVNLRTISRSESVPPEFNPFDKV</sequence>
<feature type="compositionally biased region" description="Low complexity" evidence="7">
    <location>
        <begin position="725"/>
        <end position="734"/>
    </location>
</feature>
<feature type="transmembrane region" description="Helical" evidence="8">
    <location>
        <begin position="293"/>
        <end position="311"/>
    </location>
</feature>
<comment type="similarity">
    <text evidence="2">Belongs to the major facilitator superfamily.</text>
</comment>
<dbReference type="Gene3D" id="1.20.1720.10">
    <property type="entry name" value="Multidrug resistance protein D"/>
    <property type="match status" value="1"/>
</dbReference>
<feature type="transmembrane region" description="Helical" evidence="8">
    <location>
        <begin position="137"/>
        <end position="156"/>
    </location>
</feature>
<evidence type="ECO:0000256" key="6">
    <source>
        <dbReference type="ARBA" id="ARBA00023136"/>
    </source>
</evidence>
<feature type="transmembrane region" description="Helical" evidence="8">
    <location>
        <begin position="983"/>
        <end position="1007"/>
    </location>
</feature>
<evidence type="ECO:0000313" key="11">
    <source>
        <dbReference type="Proteomes" id="UP001215151"/>
    </source>
</evidence>
<gene>
    <name evidence="10" type="ORF">ONZ51_g735</name>
</gene>
<evidence type="ECO:0000256" key="7">
    <source>
        <dbReference type="SAM" id="MobiDB-lite"/>
    </source>
</evidence>
<feature type="transmembrane region" description="Helical" evidence="8">
    <location>
        <begin position="911"/>
        <end position="934"/>
    </location>
</feature>
<dbReference type="Proteomes" id="UP001215151">
    <property type="component" value="Unassembled WGS sequence"/>
</dbReference>
<feature type="transmembrane region" description="Helical" evidence="8">
    <location>
        <begin position="946"/>
        <end position="968"/>
    </location>
</feature>
<dbReference type="InterPro" id="IPR036259">
    <property type="entry name" value="MFS_trans_sf"/>
</dbReference>
<feature type="transmembrane region" description="Helical" evidence="8">
    <location>
        <begin position="864"/>
        <end position="886"/>
    </location>
</feature>
<feature type="transmembrane region" description="Helical" evidence="8">
    <location>
        <begin position="223"/>
        <end position="247"/>
    </location>
</feature>
<evidence type="ECO:0000313" key="10">
    <source>
        <dbReference type="EMBL" id="KAJ8497060.1"/>
    </source>
</evidence>
<evidence type="ECO:0000256" key="1">
    <source>
        <dbReference type="ARBA" id="ARBA00004127"/>
    </source>
</evidence>
<organism evidence="10 11">
    <name type="scientific">Trametes cubensis</name>
    <dbReference type="NCBI Taxonomy" id="1111947"/>
    <lineage>
        <taxon>Eukaryota</taxon>
        <taxon>Fungi</taxon>
        <taxon>Dikarya</taxon>
        <taxon>Basidiomycota</taxon>
        <taxon>Agaricomycotina</taxon>
        <taxon>Agaricomycetes</taxon>
        <taxon>Polyporales</taxon>
        <taxon>Polyporaceae</taxon>
        <taxon>Trametes</taxon>
    </lineage>
</organism>
<feature type="transmembrane region" description="Helical" evidence="8">
    <location>
        <begin position="536"/>
        <end position="555"/>
    </location>
</feature>
<dbReference type="EMBL" id="JAPEVG010000009">
    <property type="protein sequence ID" value="KAJ8497060.1"/>
    <property type="molecule type" value="Genomic_DNA"/>
</dbReference>
<feature type="transmembrane region" description="Helical" evidence="8">
    <location>
        <begin position="162"/>
        <end position="183"/>
    </location>
</feature>
<keyword evidence="6 8" id="KW-0472">Membrane</keyword>
<evidence type="ECO:0000259" key="9">
    <source>
        <dbReference type="PROSITE" id="PS50850"/>
    </source>
</evidence>
<proteinExistence type="inferred from homology"/>
<dbReference type="AlphaFoldDB" id="A0AAD7XDN9"/>
<dbReference type="PANTHER" id="PTHR23501">
    <property type="entry name" value="MAJOR FACILITATOR SUPERFAMILY"/>
    <property type="match status" value="1"/>
</dbReference>
<evidence type="ECO:0000256" key="8">
    <source>
        <dbReference type="SAM" id="Phobius"/>
    </source>
</evidence>
<feature type="transmembrane region" description="Helical" evidence="8">
    <location>
        <begin position="466"/>
        <end position="484"/>
    </location>
</feature>